<evidence type="ECO:0000313" key="3">
    <source>
        <dbReference type="Proteomes" id="UP001454036"/>
    </source>
</evidence>
<reference evidence="2 3" key="1">
    <citation type="submission" date="2024-01" db="EMBL/GenBank/DDBJ databases">
        <title>The complete chloroplast genome sequence of Lithospermum erythrorhizon: insights into the phylogenetic relationship among Boraginaceae species and the maternal lineages of purple gromwells.</title>
        <authorList>
            <person name="Okada T."/>
            <person name="Watanabe K."/>
        </authorList>
    </citation>
    <scope>NUCLEOTIDE SEQUENCE [LARGE SCALE GENOMIC DNA]</scope>
</reference>
<keyword evidence="1" id="KW-1133">Transmembrane helix</keyword>
<keyword evidence="1" id="KW-0472">Membrane</keyword>
<keyword evidence="3" id="KW-1185">Reference proteome</keyword>
<sequence length="101" mass="11971">MLTPGRSPSPRYTPAVTDHYIYLHRWVALCGCLRGKPVSRLRDMEDEIFEQLSANLEDDPEYLVIMMPWVTSFAGLMLWIHLIRRRNFDDLLTRCFLRMLV</sequence>
<evidence type="ECO:0000313" key="2">
    <source>
        <dbReference type="EMBL" id="GAA0140282.1"/>
    </source>
</evidence>
<proteinExistence type="predicted"/>
<accession>A0AAV3NMX4</accession>
<protein>
    <submittedName>
        <fullName evidence="2">Uncharacterized protein</fullName>
    </submittedName>
</protein>
<evidence type="ECO:0000256" key="1">
    <source>
        <dbReference type="SAM" id="Phobius"/>
    </source>
</evidence>
<feature type="transmembrane region" description="Helical" evidence="1">
    <location>
        <begin position="62"/>
        <end position="82"/>
    </location>
</feature>
<name>A0AAV3NMX4_LITER</name>
<dbReference type="EMBL" id="BAABME010000166">
    <property type="protein sequence ID" value="GAA0140282.1"/>
    <property type="molecule type" value="Genomic_DNA"/>
</dbReference>
<dbReference type="Proteomes" id="UP001454036">
    <property type="component" value="Unassembled WGS sequence"/>
</dbReference>
<comment type="caution">
    <text evidence="2">The sequence shown here is derived from an EMBL/GenBank/DDBJ whole genome shotgun (WGS) entry which is preliminary data.</text>
</comment>
<organism evidence="2 3">
    <name type="scientific">Lithospermum erythrorhizon</name>
    <name type="common">Purple gromwell</name>
    <name type="synonym">Lithospermum officinale var. erythrorhizon</name>
    <dbReference type="NCBI Taxonomy" id="34254"/>
    <lineage>
        <taxon>Eukaryota</taxon>
        <taxon>Viridiplantae</taxon>
        <taxon>Streptophyta</taxon>
        <taxon>Embryophyta</taxon>
        <taxon>Tracheophyta</taxon>
        <taxon>Spermatophyta</taxon>
        <taxon>Magnoliopsida</taxon>
        <taxon>eudicotyledons</taxon>
        <taxon>Gunneridae</taxon>
        <taxon>Pentapetalae</taxon>
        <taxon>asterids</taxon>
        <taxon>lamiids</taxon>
        <taxon>Boraginales</taxon>
        <taxon>Boraginaceae</taxon>
        <taxon>Boraginoideae</taxon>
        <taxon>Lithospermeae</taxon>
        <taxon>Lithospermum</taxon>
    </lineage>
</organism>
<gene>
    <name evidence="2" type="ORF">LIER_01662</name>
</gene>
<keyword evidence="1" id="KW-0812">Transmembrane</keyword>
<dbReference type="AlphaFoldDB" id="A0AAV3NMX4"/>